<dbReference type="GO" id="GO:0005886">
    <property type="term" value="C:plasma membrane"/>
    <property type="evidence" value="ECO:0007669"/>
    <property type="project" value="UniProtKB-SubCell"/>
</dbReference>
<evidence type="ECO:0000256" key="5">
    <source>
        <dbReference type="ARBA" id="ARBA00022989"/>
    </source>
</evidence>
<evidence type="ECO:0000256" key="2">
    <source>
        <dbReference type="ARBA" id="ARBA00022448"/>
    </source>
</evidence>
<evidence type="ECO:0000256" key="6">
    <source>
        <dbReference type="ARBA" id="ARBA00023065"/>
    </source>
</evidence>
<sequence>MRLSLYLAYPMLLFVFVNSELRFNVSSFVNVILDLRKFYSAATVIFTHPSDKYGDYGDLRITHLVHTCSIMLGRHYVVTLNVHFKKIHKSLRYHHKIVQPLAIVIMPSYDGFLEFMEATKTYEMSFPVWIVLFLYTPGNNTHDYCHNPVGNPFNLAFDTQMLVICHDDEILREWYSVKGETTKVFNLAKWVDNKGFIPLTKLSLYDRKKDMEGVVLRAVTVKDESVSPNHTKNYIAGLYGKVLDELTYSLNFTLQVVSEVHEHGMWNRKNQTWSGVMGEIVSGYADFAIADMSMTSLRVRYVDFTLPLIISRNSLYIKEPGICGVKWFGYFQTFHSRTWIATLTLIALIPLLLCFMKICRGSRNISDLISDNFIYTWGIFCQQALIGTLLLRVLASNESFSLKLLRLMKKESELPVTLIDGFTQICNDRKLAYLVLNALKKSVEMRIPCKLSSVRTERIDNLGMVLSKGNPYTGVINYHLQKFLDNGILMRLRDTRFLTESVESKAYQPVSAVNIVPILSILCMDLNLTSMMHMWSREFSRQRVITVTMTFVNLLSEYNEYRKIVRPLFVIILNSKESINEFASVTKSIRPISFPIWLILFLQDPEHALEAQCKHPTYNIFNVNFNTIMLVFCYGQPILTEWYAISDNRTRTFELATWSPDSGLFLRTRKSLYGRRSDLFGEVVRVASVYNAKNFILLKMNESMKAKELLPLIEEDGFKQICEEKKVAFYTTEVLKNAVHEHCKTVFIETGKSDSIAMILRKESPYTGILNYHIRRFLDNGVMSRLKEEYLSTTNPPKVRLTQVGLRGIAPLLAMVAGGIVLGIFILMLEKAYYVFKSRRKIGLTKKRQSDRVARKPRGRNSKVNVKLPPFYNTNYYGRPIGYWP</sequence>
<dbReference type="Pfam" id="PF10613">
    <property type="entry name" value="Lig_chan-Glu_bd"/>
    <property type="match status" value="1"/>
</dbReference>
<keyword evidence="10" id="KW-1071">Ligand-gated ion channel</keyword>
<keyword evidence="16" id="KW-1185">Reference proteome</keyword>
<feature type="domain" description="Ionotropic glutamate receptor L-glutamate and glycine-binding" evidence="14">
    <location>
        <begin position="232"/>
        <end position="317"/>
    </location>
</feature>
<evidence type="ECO:0000259" key="14">
    <source>
        <dbReference type="Pfam" id="PF10613"/>
    </source>
</evidence>
<feature type="transmembrane region" description="Helical" evidence="12">
    <location>
        <begin position="808"/>
        <end position="829"/>
    </location>
</feature>
<keyword evidence="3" id="KW-1003">Cell membrane</keyword>
<dbReference type="AlphaFoldDB" id="E2BPN3"/>
<dbReference type="EMBL" id="GL449633">
    <property type="protein sequence ID" value="EFN82437.1"/>
    <property type="molecule type" value="Genomic_DNA"/>
</dbReference>
<feature type="signal peptide" evidence="13">
    <location>
        <begin position="1"/>
        <end position="19"/>
    </location>
</feature>
<feature type="transmembrane region" description="Helical" evidence="12">
    <location>
        <begin position="339"/>
        <end position="360"/>
    </location>
</feature>
<keyword evidence="13" id="KW-0732">Signal</keyword>
<keyword evidence="2" id="KW-0813">Transport</keyword>
<dbReference type="InParanoid" id="E2BPN3"/>
<evidence type="ECO:0000256" key="9">
    <source>
        <dbReference type="ARBA" id="ARBA00023180"/>
    </source>
</evidence>
<evidence type="ECO:0000313" key="16">
    <source>
        <dbReference type="Proteomes" id="UP000008237"/>
    </source>
</evidence>
<evidence type="ECO:0000256" key="8">
    <source>
        <dbReference type="ARBA" id="ARBA00023170"/>
    </source>
</evidence>
<gene>
    <name evidence="15" type="ORF">EAI_01582</name>
</gene>
<accession>E2BPN3</accession>
<keyword evidence="4 12" id="KW-0812">Transmembrane</keyword>
<reference evidence="15 16" key="1">
    <citation type="journal article" date="2010" name="Science">
        <title>Genomic comparison of the ants Camponotus floridanus and Harpegnathos saltator.</title>
        <authorList>
            <person name="Bonasio R."/>
            <person name="Zhang G."/>
            <person name="Ye C."/>
            <person name="Mutti N.S."/>
            <person name="Fang X."/>
            <person name="Qin N."/>
            <person name="Donahue G."/>
            <person name="Yang P."/>
            <person name="Li Q."/>
            <person name="Li C."/>
            <person name="Zhang P."/>
            <person name="Huang Z."/>
            <person name="Berger S.L."/>
            <person name="Reinberg D."/>
            <person name="Wang J."/>
            <person name="Liebig J."/>
        </authorList>
    </citation>
    <scope>NUCLEOTIDE SEQUENCE [LARGE SCALE GENOMIC DNA]</scope>
    <source>
        <strain evidence="15 16">R22 G/1</strain>
    </source>
</reference>
<keyword evidence="8 15" id="KW-0675">Receptor</keyword>
<dbReference type="PANTHER" id="PTHR42643:SF30">
    <property type="entry name" value="IONOTROPIC RECEPTOR 40A-RELATED"/>
    <property type="match status" value="1"/>
</dbReference>
<protein>
    <submittedName>
        <fullName evidence="15">Probable glutamate receptor</fullName>
    </submittedName>
</protein>
<evidence type="ECO:0000313" key="15">
    <source>
        <dbReference type="EMBL" id="EFN82437.1"/>
    </source>
</evidence>
<dbReference type="OrthoDB" id="8186464at2759"/>
<evidence type="ECO:0000256" key="4">
    <source>
        <dbReference type="ARBA" id="ARBA00022692"/>
    </source>
</evidence>
<keyword evidence="9" id="KW-0325">Glycoprotein</keyword>
<dbReference type="Proteomes" id="UP000008237">
    <property type="component" value="Unassembled WGS sequence"/>
</dbReference>
<dbReference type="SUPFAM" id="SSF53850">
    <property type="entry name" value="Periplasmic binding protein-like II"/>
    <property type="match status" value="1"/>
</dbReference>
<evidence type="ECO:0000256" key="1">
    <source>
        <dbReference type="ARBA" id="ARBA00004651"/>
    </source>
</evidence>
<evidence type="ECO:0000256" key="13">
    <source>
        <dbReference type="SAM" id="SignalP"/>
    </source>
</evidence>
<feature type="transmembrane region" description="Helical" evidence="12">
    <location>
        <begin position="372"/>
        <end position="395"/>
    </location>
</feature>
<dbReference type="InterPro" id="IPR052192">
    <property type="entry name" value="Insect_Ionotropic_Sensory_Rcpt"/>
</dbReference>
<dbReference type="PANTHER" id="PTHR42643">
    <property type="entry name" value="IONOTROPIC RECEPTOR 20A-RELATED"/>
    <property type="match status" value="1"/>
</dbReference>
<keyword evidence="5 12" id="KW-1133">Transmembrane helix</keyword>
<evidence type="ECO:0000256" key="12">
    <source>
        <dbReference type="SAM" id="Phobius"/>
    </source>
</evidence>
<evidence type="ECO:0000256" key="11">
    <source>
        <dbReference type="ARBA" id="ARBA00023303"/>
    </source>
</evidence>
<dbReference type="InterPro" id="IPR019594">
    <property type="entry name" value="Glu/Gly-bd"/>
</dbReference>
<keyword evidence="11" id="KW-0407">Ion channel</keyword>
<evidence type="ECO:0000256" key="10">
    <source>
        <dbReference type="ARBA" id="ARBA00023286"/>
    </source>
</evidence>
<dbReference type="Gene3D" id="3.40.190.10">
    <property type="entry name" value="Periplasmic binding protein-like II"/>
    <property type="match status" value="3"/>
</dbReference>
<dbReference type="GO" id="GO:0015276">
    <property type="term" value="F:ligand-gated monoatomic ion channel activity"/>
    <property type="evidence" value="ECO:0007669"/>
    <property type="project" value="InterPro"/>
</dbReference>
<feature type="chain" id="PRO_5003157997" evidence="13">
    <location>
        <begin position="20"/>
        <end position="885"/>
    </location>
</feature>
<organism evidence="16">
    <name type="scientific">Harpegnathos saltator</name>
    <name type="common">Jerdon's jumping ant</name>
    <dbReference type="NCBI Taxonomy" id="610380"/>
    <lineage>
        <taxon>Eukaryota</taxon>
        <taxon>Metazoa</taxon>
        <taxon>Ecdysozoa</taxon>
        <taxon>Arthropoda</taxon>
        <taxon>Hexapoda</taxon>
        <taxon>Insecta</taxon>
        <taxon>Pterygota</taxon>
        <taxon>Neoptera</taxon>
        <taxon>Endopterygota</taxon>
        <taxon>Hymenoptera</taxon>
        <taxon>Apocrita</taxon>
        <taxon>Aculeata</taxon>
        <taxon>Formicoidea</taxon>
        <taxon>Formicidae</taxon>
        <taxon>Ponerinae</taxon>
        <taxon>Ponerini</taxon>
        <taxon>Harpegnathos</taxon>
    </lineage>
</organism>
<evidence type="ECO:0000256" key="7">
    <source>
        <dbReference type="ARBA" id="ARBA00023136"/>
    </source>
</evidence>
<keyword evidence="7 12" id="KW-0472">Membrane</keyword>
<evidence type="ECO:0000256" key="3">
    <source>
        <dbReference type="ARBA" id="ARBA00022475"/>
    </source>
</evidence>
<comment type="subcellular location">
    <subcellularLocation>
        <location evidence="1">Cell membrane</location>
        <topology evidence="1">Multi-pass membrane protein</topology>
    </subcellularLocation>
</comment>
<name>E2BPN3_HARSA</name>
<proteinExistence type="predicted"/>
<keyword evidence="6" id="KW-0406">Ion transport</keyword>